<organism evidence="1 2">
    <name type="scientific">Parnassius apollo</name>
    <name type="common">Apollo butterfly</name>
    <name type="synonym">Papilio apollo</name>
    <dbReference type="NCBI Taxonomy" id="110799"/>
    <lineage>
        <taxon>Eukaryota</taxon>
        <taxon>Metazoa</taxon>
        <taxon>Ecdysozoa</taxon>
        <taxon>Arthropoda</taxon>
        <taxon>Hexapoda</taxon>
        <taxon>Insecta</taxon>
        <taxon>Pterygota</taxon>
        <taxon>Neoptera</taxon>
        <taxon>Endopterygota</taxon>
        <taxon>Lepidoptera</taxon>
        <taxon>Glossata</taxon>
        <taxon>Ditrysia</taxon>
        <taxon>Papilionoidea</taxon>
        <taxon>Papilionidae</taxon>
        <taxon>Parnassiinae</taxon>
        <taxon>Parnassini</taxon>
        <taxon>Parnassius</taxon>
        <taxon>Parnassius</taxon>
    </lineage>
</organism>
<comment type="caution">
    <text evidence="1">The sequence shown here is derived from an EMBL/GenBank/DDBJ whole genome shotgun (WGS) entry which is preliminary data.</text>
</comment>
<evidence type="ECO:0000313" key="2">
    <source>
        <dbReference type="Proteomes" id="UP000691718"/>
    </source>
</evidence>
<sequence length="98" mass="11388">MPVAILWMRKPFWLDVRTRCVLQQNCAKRQRVDRSRALAQIPLMKPTRAGNYQRSPQRWDQCHFLDPHVGRVALRPILGPTCGAGLRIQLFVANVRIE</sequence>
<accession>A0A8S3WFH4</accession>
<protein>
    <submittedName>
        <fullName evidence="1">(apollo) hypothetical protein</fullName>
    </submittedName>
</protein>
<keyword evidence="2" id="KW-1185">Reference proteome</keyword>
<evidence type="ECO:0000313" key="1">
    <source>
        <dbReference type="EMBL" id="CAG4956640.1"/>
    </source>
</evidence>
<proteinExistence type="predicted"/>
<dbReference type="AlphaFoldDB" id="A0A8S3WFH4"/>
<dbReference type="EMBL" id="CAJQZP010000333">
    <property type="protein sequence ID" value="CAG4956640.1"/>
    <property type="molecule type" value="Genomic_DNA"/>
</dbReference>
<dbReference type="Proteomes" id="UP000691718">
    <property type="component" value="Unassembled WGS sequence"/>
</dbReference>
<reference evidence="1" key="1">
    <citation type="submission" date="2021-04" db="EMBL/GenBank/DDBJ databases">
        <authorList>
            <person name="Tunstrom K."/>
        </authorList>
    </citation>
    <scope>NUCLEOTIDE SEQUENCE</scope>
</reference>
<name>A0A8S3WFH4_PARAO</name>
<gene>
    <name evidence="1" type="ORF">PAPOLLO_LOCUS5559</name>
</gene>